<name>A0A344UVR4_9ACTN</name>
<evidence type="ECO:0000313" key="2">
    <source>
        <dbReference type="EMBL" id="AXE39362.1"/>
    </source>
</evidence>
<evidence type="ECO:0000259" key="1">
    <source>
        <dbReference type="Pfam" id="PF00248"/>
    </source>
</evidence>
<dbReference type="Proteomes" id="UP000251995">
    <property type="component" value="Chromosome"/>
</dbReference>
<evidence type="ECO:0000313" key="3">
    <source>
        <dbReference type="Proteomes" id="UP000251995"/>
    </source>
</evidence>
<dbReference type="InterPro" id="IPR018170">
    <property type="entry name" value="Aldo/ket_reductase_CS"/>
</dbReference>
<dbReference type="RefSeq" id="WP_114045246.1">
    <property type="nucleotide sequence ID" value="NZ_CP025198.1"/>
</dbReference>
<dbReference type="EC" id="1.1.1.-" evidence="2"/>
<dbReference type="KEGG" id="acij:JS278_02210"/>
<dbReference type="EMBL" id="CP025198">
    <property type="protein sequence ID" value="AXE39362.1"/>
    <property type="molecule type" value="Genomic_DNA"/>
</dbReference>
<dbReference type="OrthoDB" id="9768793at2"/>
<dbReference type="PRINTS" id="PR00069">
    <property type="entry name" value="ALDKETRDTASE"/>
</dbReference>
<gene>
    <name evidence="2" type="primary">yhdN_2</name>
    <name evidence="2" type="ORF">JS278_02210</name>
</gene>
<protein>
    <submittedName>
        <fullName evidence="2">General stress protein 69</fullName>
        <ecNumber evidence="2">1.1.1.-</ecNumber>
    </submittedName>
</protein>
<sequence>MVHLSGTDLDIRPLALGGNTFGWTSDEKESFAVLDAFTAAGGSFIDTADGYSAWAPGNHGGESETVIGHWLKAGGKRDDVVIASKVATHPQFKGLSPANIAAAADASLTRLGTDHIDLYYAHFDDDTQSVADMAAAFDALVKAGKIRYIGLSNFSVAREREWFEVAEQQGLALPVALQPQYNLLHRGDVEGGDGYGALAAEKNLSVFSYFSLASGFLTGKYRTAENLKGAAREGMIEAYLPDEAAQESAFAVVGAEREIAAAHAVEVTSVSLAWLLARGVTAPIASARVPEQLPALLASTELTLTASELETLDTASQGFVRAA</sequence>
<dbReference type="InterPro" id="IPR050523">
    <property type="entry name" value="AKR_Detox_Biosynth"/>
</dbReference>
<keyword evidence="3" id="KW-1185">Reference proteome</keyword>
<dbReference type="InterPro" id="IPR020471">
    <property type="entry name" value="AKR"/>
</dbReference>
<dbReference type="InterPro" id="IPR036812">
    <property type="entry name" value="NAD(P)_OxRdtase_dom_sf"/>
</dbReference>
<dbReference type="PANTHER" id="PTHR43364">
    <property type="entry name" value="NADH-SPECIFIC METHYLGLYOXAL REDUCTASE-RELATED"/>
    <property type="match status" value="1"/>
</dbReference>
<dbReference type="SUPFAM" id="SSF51430">
    <property type="entry name" value="NAD(P)-linked oxidoreductase"/>
    <property type="match status" value="1"/>
</dbReference>
<dbReference type="InterPro" id="IPR023210">
    <property type="entry name" value="NADP_OxRdtase_dom"/>
</dbReference>
<organism evidence="2 3">
    <name type="scientific">Acidipropionibacterium virtanenii</name>
    <dbReference type="NCBI Taxonomy" id="2057246"/>
    <lineage>
        <taxon>Bacteria</taxon>
        <taxon>Bacillati</taxon>
        <taxon>Actinomycetota</taxon>
        <taxon>Actinomycetes</taxon>
        <taxon>Propionibacteriales</taxon>
        <taxon>Propionibacteriaceae</taxon>
        <taxon>Acidipropionibacterium</taxon>
    </lineage>
</organism>
<dbReference type="Pfam" id="PF00248">
    <property type="entry name" value="Aldo_ket_red"/>
    <property type="match status" value="1"/>
</dbReference>
<dbReference type="GO" id="GO:0005829">
    <property type="term" value="C:cytosol"/>
    <property type="evidence" value="ECO:0007669"/>
    <property type="project" value="TreeGrafter"/>
</dbReference>
<keyword evidence="2" id="KW-0560">Oxidoreductase</keyword>
<proteinExistence type="predicted"/>
<dbReference type="PANTHER" id="PTHR43364:SF6">
    <property type="entry name" value="OXIDOREDUCTASE-RELATED"/>
    <property type="match status" value="1"/>
</dbReference>
<reference evidence="2 3" key="1">
    <citation type="submission" date="2017-12" db="EMBL/GenBank/DDBJ databases">
        <title>The whole genome sequence of the Acidipropionibacterium virtanenii sp. nov. type strain JS278.</title>
        <authorList>
            <person name="Laine P."/>
            <person name="Deptula P."/>
            <person name="Varmanen P."/>
            <person name="Auvinen P."/>
        </authorList>
    </citation>
    <scope>NUCLEOTIDE SEQUENCE [LARGE SCALE GENOMIC DNA]</scope>
    <source>
        <strain evidence="2 3">JS278</strain>
    </source>
</reference>
<dbReference type="PROSITE" id="PS00062">
    <property type="entry name" value="ALDOKETO_REDUCTASE_2"/>
    <property type="match status" value="1"/>
</dbReference>
<dbReference type="Gene3D" id="3.20.20.100">
    <property type="entry name" value="NADP-dependent oxidoreductase domain"/>
    <property type="match status" value="1"/>
</dbReference>
<feature type="domain" description="NADP-dependent oxidoreductase" evidence="1">
    <location>
        <begin position="13"/>
        <end position="315"/>
    </location>
</feature>
<dbReference type="AlphaFoldDB" id="A0A344UVR4"/>
<accession>A0A344UVR4</accession>
<dbReference type="GO" id="GO:0016491">
    <property type="term" value="F:oxidoreductase activity"/>
    <property type="evidence" value="ECO:0007669"/>
    <property type="project" value="UniProtKB-KW"/>
</dbReference>